<dbReference type="RefSeq" id="WP_208236381.1">
    <property type="nucleotide sequence ID" value="NZ_BAAAQU010000001.1"/>
</dbReference>
<comment type="caution">
    <text evidence="3">The sequence shown here is derived from an EMBL/GenBank/DDBJ whole genome shotgun (WGS) entry which is preliminary data.</text>
</comment>
<feature type="region of interest" description="Disordered" evidence="1">
    <location>
        <begin position="75"/>
        <end position="96"/>
    </location>
</feature>
<keyword evidence="3" id="KW-0067">ATP-binding</keyword>
<evidence type="ECO:0000313" key="3">
    <source>
        <dbReference type="EMBL" id="MBO2988767.1"/>
    </source>
</evidence>
<keyword evidence="2" id="KW-1133">Transmembrane helix</keyword>
<organism evidence="3 4">
    <name type="scientific">Leucobacter tardus</name>
    <dbReference type="NCBI Taxonomy" id="501483"/>
    <lineage>
        <taxon>Bacteria</taxon>
        <taxon>Bacillati</taxon>
        <taxon>Actinomycetota</taxon>
        <taxon>Actinomycetes</taxon>
        <taxon>Micrococcales</taxon>
        <taxon>Microbacteriaceae</taxon>
        <taxon>Leucobacter</taxon>
    </lineage>
</organism>
<protein>
    <submittedName>
        <fullName evidence="3">ABC transporter ATP-binding protein</fullName>
    </submittedName>
</protein>
<keyword evidence="3" id="KW-0547">Nucleotide-binding</keyword>
<keyword evidence="4" id="KW-1185">Reference proteome</keyword>
<reference evidence="3" key="1">
    <citation type="submission" date="2021-03" db="EMBL/GenBank/DDBJ databases">
        <title>Leucobacter chromiisoli sp. nov., isolated from chromium-containing soil of chemical plant.</title>
        <authorList>
            <person name="Xu Z."/>
        </authorList>
    </citation>
    <scope>NUCLEOTIDE SEQUENCE</scope>
    <source>
        <strain evidence="3">K 70/01</strain>
    </source>
</reference>
<name>A0A939TQB0_9MICO</name>
<dbReference type="Proteomes" id="UP000668403">
    <property type="component" value="Unassembled WGS sequence"/>
</dbReference>
<keyword evidence="2" id="KW-0472">Membrane</keyword>
<feature type="transmembrane region" description="Helical" evidence="2">
    <location>
        <begin position="50"/>
        <end position="71"/>
    </location>
</feature>
<feature type="transmembrane region" description="Helical" evidence="2">
    <location>
        <begin position="26"/>
        <end position="44"/>
    </location>
</feature>
<dbReference type="EMBL" id="JAGFBF010000001">
    <property type="protein sequence ID" value="MBO2988767.1"/>
    <property type="molecule type" value="Genomic_DNA"/>
</dbReference>
<dbReference type="AlphaFoldDB" id="A0A939TQB0"/>
<keyword evidence="2" id="KW-0812">Transmembrane</keyword>
<dbReference type="GO" id="GO:0005524">
    <property type="term" value="F:ATP binding"/>
    <property type="evidence" value="ECO:0007669"/>
    <property type="project" value="UniProtKB-KW"/>
</dbReference>
<evidence type="ECO:0000313" key="4">
    <source>
        <dbReference type="Proteomes" id="UP000668403"/>
    </source>
</evidence>
<proteinExistence type="predicted"/>
<feature type="compositionally biased region" description="Basic and acidic residues" evidence="1">
    <location>
        <begin position="76"/>
        <end position="96"/>
    </location>
</feature>
<evidence type="ECO:0000256" key="2">
    <source>
        <dbReference type="SAM" id="Phobius"/>
    </source>
</evidence>
<gene>
    <name evidence="3" type="ORF">J4H85_01975</name>
</gene>
<accession>A0A939TQB0</accession>
<sequence length="96" mass="10311">MTDTPQPDGTDPVTPSRRDRLRPLELIAFSLVLAVFAALVVLLVTRNWTLTGIAAGVAFIVSVMMVALVGLGKEPSAADRKAREDLQGPDDGTHYH</sequence>
<evidence type="ECO:0000256" key="1">
    <source>
        <dbReference type="SAM" id="MobiDB-lite"/>
    </source>
</evidence>